<evidence type="ECO:0000313" key="2">
    <source>
        <dbReference type="EMBL" id="STO31973.1"/>
    </source>
</evidence>
<dbReference type="EC" id="3.5.1.100" evidence="2"/>
<keyword evidence="2" id="KW-0378">Hydrolase</keyword>
<dbReference type="InterPro" id="IPR003010">
    <property type="entry name" value="C-N_Hydrolase"/>
</dbReference>
<organism evidence="2 3">
    <name type="scientific">Fusobacterium necrogenes</name>
    <dbReference type="NCBI Taxonomy" id="858"/>
    <lineage>
        <taxon>Bacteria</taxon>
        <taxon>Fusobacteriati</taxon>
        <taxon>Fusobacteriota</taxon>
        <taxon>Fusobacteriia</taxon>
        <taxon>Fusobacteriales</taxon>
        <taxon>Fusobacteriaceae</taxon>
        <taxon>Fusobacterium</taxon>
    </lineage>
</organism>
<dbReference type="GO" id="GO:0016787">
    <property type="term" value="F:hydrolase activity"/>
    <property type="evidence" value="ECO:0007669"/>
    <property type="project" value="UniProtKB-KW"/>
</dbReference>
<dbReference type="AlphaFoldDB" id="A0A377GYM9"/>
<evidence type="ECO:0000313" key="3">
    <source>
        <dbReference type="Proteomes" id="UP000255328"/>
    </source>
</evidence>
<accession>A0A377GYM9</accession>
<dbReference type="EMBL" id="UGGU01000003">
    <property type="protein sequence ID" value="STO31973.1"/>
    <property type="molecule type" value="Genomic_DNA"/>
</dbReference>
<protein>
    <submittedName>
        <fullName evidence="2">(R)-stereoselective amidase</fullName>
        <ecNumber evidence="2">3.5.1.100</ecNumber>
    </submittedName>
</protein>
<dbReference type="Proteomes" id="UP000255328">
    <property type="component" value="Unassembled WGS sequence"/>
</dbReference>
<dbReference type="InterPro" id="IPR036526">
    <property type="entry name" value="C-N_Hydrolase_sf"/>
</dbReference>
<gene>
    <name evidence="2" type="primary">ramA</name>
    <name evidence="2" type="ORF">NCTC10723_01437</name>
</gene>
<dbReference type="Gene3D" id="3.60.110.10">
    <property type="entry name" value="Carbon-nitrogen hydrolase"/>
    <property type="match status" value="1"/>
</dbReference>
<proteinExistence type="predicted"/>
<evidence type="ECO:0000259" key="1">
    <source>
        <dbReference type="PROSITE" id="PS50263"/>
    </source>
</evidence>
<dbReference type="PANTHER" id="PTHR23088:SF27">
    <property type="entry name" value="DEAMINATED GLUTATHIONE AMIDASE"/>
    <property type="match status" value="1"/>
</dbReference>
<dbReference type="PANTHER" id="PTHR23088">
    <property type="entry name" value="NITRILASE-RELATED"/>
    <property type="match status" value="1"/>
</dbReference>
<dbReference type="CDD" id="cd07197">
    <property type="entry name" value="nitrilase"/>
    <property type="match status" value="1"/>
</dbReference>
<dbReference type="RefSeq" id="WP_115270757.1">
    <property type="nucleotide sequence ID" value="NZ_UGGU01000003.1"/>
</dbReference>
<sequence>MKIGILQLDISKDINKNITKISKIISNNNADIFILPELSDRGYLYNNREELFSIATELEKNILINKLKNITLENKKSVIVGVAEKDGEKIYNSAIIIDKGQVIGAYRKIHLTDFEKNLFEAGEENKIFKVQGVNIGLQICFDVWFPEISREQLNLGADLIFILGNFGGITTYEICKIRAIENLIPVILCNRVGKEENNSLSTSFLGNSTIYNYEGTQLIFPLKEKEIYLEFDIQEFRKNSNIMCKDFDFERKKGYFCGKERKDIEIYKR</sequence>
<dbReference type="Pfam" id="PF00795">
    <property type="entry name" value="CN_hydrolase"/>
    <property type="match status" value="1"/>
</dbReference>
<keyword evidence="3" id="KW-1185">Reference proteome</keyword>
<name>A0A377GYM9_9FUSO</name>
<dbReference type="OrthoDB" id="9811121at2"/>
<dbReference type="SUPFAM" id="SSF56317">
    <property type="entry name" value="Carbon-nitrogen hydrolase"/>
    <property type="match status" value="1"/>
</dbReference>
<dbReference type="PROSITE" id="PS50263">
    <property type="entry name" value="CN_HYDROLASE"/>
    <property type="match status" value="1"/>
</dbReference>
<feature type="domain" description="CN hydrolase" evidence="1">
    <location>
        <begin position="1"/>
        <end position="235"/>
    </location>
</feature>
<reference evidence="2 3" key="1">
    <citation type="submission" date="2018-06" db="EMBL/GenBank/DDBJ databases">
        <authorList>
            <consortium name="Pathogen Informatics"/>
            <person name="Doyle S."/>
        </authorList>
    </citation>
    <scope>NUCLEOTIDE SEQUENCE [LARGE SCALE GENOMIC DNA]</scope>
    <source>
        <strain evidence="2 3">NCTC10723</strain>
    </source>
</reference>